<reference evidence="2 3" key="1">
    <citation type="submission" date="2023-04" db="EMBL/GenBank/DDBJ databases">
        <title>A novel species of the genus Streptomyces: Streptomyces pakalii sp. nov. isolated from a Mexican soil jungle.</title>
        <authorList>
            <person name="Chavez-Hernandez M.A."/>
            <person name="Ortiz-Alvarez J."/>
            <person name="Villa-Tanaca L."/>
            <person name="Hernandez-Rodriguez C."/>
        </authorList>
    </citation>
    <scope>NUCLEOTIDE SEQUENCE [LARGE SCALE GENOMIC DNA]</scope>
    <source>
        <strain evidence="2 3">ENCB-J15</strain>
    </source>
</reference>
<dbReference type="Proteomes" id="UP001237194">
    <property type="component" value="Unassembled WGS sequence"/>
</dbReference>
<comment type="caution">
    <text evidence="2">The sequence shown here is derived from an EMBL/GenBank/DDBJ whole genome shotgun (WGS) entry which is preliminary data.</text>
</comment>
<evidence type="ECO:0000256" key="1">
    <source>
        <dbReference type="SAM" id="MobiDB-lite"/>
    </source>
</evidence>
<name>A0ABT7DGR3_9ACTN</name>
<feature type="region of interest" description="Disordered" evidence="1">
    <location>
        <begin position="1"/>
        <end position="45"/>
    </location>
</feature>
<dbReference type="EMBL" id="JARWAF010000018">
    <property type="protein sequence ID" value="MDJ1645027.1"/>
    <property type="molecule type" value="Genomic_DNA"/>
</dbReference>
<organism evidence="2 3">
    <name type="scientific">Streptomyces pakalii</name>
    <dbReference type="NCBI Taxonomy" id="3036494"/>
    <lineage>
        <taxon>Bacteria</taxon>
        <taxon>Bacillati</taxon>
        <taxon>Actinomycetota</taxon>
        <taxon>Actinomycetes</taxon>
        <taxon>Kitasatosporales</taxon>
        <taxon>Streptomycetaceae</taxon>
        <taxon>Streptomyces</taxon>
    </lineage>
</organism>
<sequence>MSRLLEAPAPPHPWSSTRNTARTTGTTRSISRTRTTRHAPEEPTP</sequence>
<proteinExistence type="predicted"/>
<feature type="compositionally biased region" description="Low complexity" evidence="1">
    <location>
        <begin position="15"/>
        <end position="33"/>
    </location>
</feature>
<gene>
    <name evidence="2" type="ORF">P5W92_32145</name>
</gene>
<protein>
    <submittedName>
        <fullName evidence="2">Uncharacterized protein</fullName>
    </submittedName>
</protein>
<accession>A0ABT7DGR3</accession>
<dbReference type="RefSeq" id="WP_283900671.1">
    <property type="nucleotide sequence ID" value="NZ_JARWAF010000018.1"/>
</dbReference>
<evidence type="ECO:0000313" key="3">
    <source>
        <dbReference type="Proteomes" id="UP001237194"/>
    </source>
</evidence>
<evidence type="ECO:0000313" key="2">
    <source>
        <dbReference type="EMBL" id="MDJ1645027.1"/>
    </source>
</evidence>
<keyword evidence="3" id="KW-1185">Reference proteome</keyword>